<dbReference type="Pfam" id="PF13913">
    <property type="entry name" value="zf-C2HC_2"/>
    <property type="match status" value="5"/>
</dbReference>
<keyword evidence="9" id="KW-1185">Reference proteome</keyword>
<dbReference type="STRING" id="6182.A0A4Z2CRE4"/>
<evidence type="ECO:0000313" key="9">
    <source>
        <dbReference type="Proteomes" id="UP000311919"/>
    </source>
</evidence>
<feature type="domain" description="C2HC/C3H-type" evidence="7">
    <location>
        <begin position="215"/>
        <end position="244"/>
    </location>
</feature>
<proteinExistence type="predicted"/>
<feature type="compositionally biased region" description="Basic and acidic residues" evidence="6">
    <location>
        <begin position="189"/>
        <end position="209"/>
    </location>
</feature>
<dbReference type="OrthoDB" id="265955at2759"/>
<evidence type="ECO:0000256" key="4">
    <source>
        <dbReference type="ARBA" id="ARBA00022833"/>
    </source>
</evidence>
<evidence type="ECO:0000313" key="8">
    <source>
        <dbReference type="EMBL" id="TNN06839.1"/>
    </source>
</evidence>
<sequence>MFQRPFLVCYICGREFGTASIGIHEPQCLQKWHQRNNLLPKSERMRPPVKPREIHTEGSSDHCGYRIDLPTGDTKFANTFNEAAEFAANANLVPCPTCGRTFDPNRIEVHRRVCKASTYSKIRTLNTNNTITTKLNNLTLRSQHQLNADKPKLAEKTMSTQSTLLPCPKCSKGFSPASLKLHLKSCRMKEVAHRKPPPELPRRDENDRKTPRKPITAVCYICGREYGTWSISIHEPKCLEKWNRQNNELPPSMRRKPPKRPISVPIKTSSNYDVEKYNEKALEISKTLLVPCSRCKRTFNPERIEIHERICMKQQH</sequence>
<evidence type="ECO:0000256" key="2">
    <source>
        <dbReference type="ARBA" id="ARBA00022737"/>
    </source>
</evidence>
<evidence type="ECO:0000256" key="5">
    <source>
        <dbReference type="PROSITE-ProRule" id="PRU01371"/>
    </source>
</evidence>
<feature type="domain" description="C2HC/C3H-type" evidence="7">
    <location>
        <begin position="5"/>
        <end position="34"/>
    </location>
</feature>
<evidence type="ECO:0000256" key="3">
    <source>
        <dbReference type="ARBA" id="ARBA00022771"/>
    </source>
</evidence>
<dbReference type="InterPro" id="IPR026319">
    <property type="entry name" value="ZC2HC1A/B-like"/>
</dbReference>
<dbReference type="Gene3D" id="3.30.160.60">
    <property type="entry name" value="Classic Zinc Finger"/>
    <property type="match status" value="5"/>
</dbReference>
<keyword evidence="2" id="KW-0677">Repeat</keyword>
<name>A0A4Z2CRE4_SCHJA</name>
<keyword evidence="3 5" id="KW-0863">Zinc-finger</keyword>
<evidence type="ECO:0000256" key="1">
    <source>
        <dbReference type="ARBA" id="ARBA00022723"/>
    </source>
</evidence>
<feature type="region of interest" description="Disordered" evidence="6">
    <location>
        <begin position="39"/>
        <end position="59"/>
    </location>
</feature>
<dbReference type="GO" id="GO:0008270">
    <property type="term" value="F:zinc ion binding"/>
    <property type="evidence" value="ECO:0007669"/>
    <property type="project" value="UniProtKB-KW"/>
</dbReference>
<dbReference type="InterPro" id="IPR049899">
    <property type="entry name" value="Znf_C2HC_C3H"/>
</dbReference>
<gene>
    <name evidence="8" type="ORF">EWB00_008131</name>
</gene>
<dbReference type="PROSITE" id="PS52027">
    <property type="entry name" value="ZF_C2HC_C3H"/>
    <property type="match status" value="4"/>
</dbReference>
<keyword evidence="1" id="KW-0479">Metal-binding</keyword>
<dbReference type="PANTHER" id="PTHR13555">
    <property type="entry name" value="C2H2 ZINC FINGER CGI-62-RELATED"/>
    <property type="match status" value="1"/>
</dbReference>
<dbReference type="AlphaFoldDB" id="A0A4Z2CRE4"/>
<dbReference type="PANTHER" id="PTHR13555:SF68">
    <property type="entry name" value="ZINC FINGER PROTEIN 474"/>
    <property type="match status" value="1"/>
</dbReference>
<reference evidence="8 9" key="1">
    <citation type="submission" date="2019-03" db="EMBL/GenBank/DDBJ databases">
        <title>An improved genome assembly of the fluke Schistosoma japonicum.</title>
        <authorList>
            <person name="Hu W."/>
            <person name="Luo F."/>
            <person name="Yin M."/>
            <person name="Mo X."/>
            <person name="Sun C."/>
            <person name="Wu Q."/>
            <person name="Zhu B."/>
            <person name="Xiang M."/>
            <person name="Wang J."/>
            <person name="Wang Y."/>
            <person name="Zhang T."/>
            <person name="Xu B."/>
            <person name="Zheng H."/>
            <person name="Feng Z."/>
        </authorList>
    </citation>
    <scope>NUCLEOTIDE SEQUENCE [LARGE SCALE GENOMIC DNA]</scope>
    <source>
        <strain evidence="8">HuSjv2</strain>
        <tissue evidence="8">Worms</tissue>
    </source>
</reference>
<feature type="region of interest" description="Disordered" evidence="6">
    <location>
        <begin position="189"/>
        <end position="210"/>
    </location>
</feature>
<evidence type="ECO:0000259" key="7">
    <source>
        <dbReference type="PROSITE" id="PS52027"/>
    </source>
</evidence>
<organism evidence="8 9">
    <name type="scientific">Schistosoma japonicum</name>
    <name type="common">Blood fluke</name>
    <dbReference type="NCBI Taxonomy" id="6182"/>
    <lineage>
        <taxon>Eukaryota</taxon>
        <taxon>Metazoa</taxon>
        <taxon>Spiralia</taxon>
        <taxon>Lophotrochozoa</taxon>
        <taxon>Platyhelminthes</taxon>
        <taxon>Trematoda</taxon>
        <taxon>Digenea</taxon>
        <taxon>Strigeidida</taxon>
        <taxon>Schistosomatoidea</taxon>
        <taxon>Schistosomatidae</taxon>
        <taxon>Schistosoma</taxon>
    </lineage>
</organism>
<feature type="domain" description="C2HC/C3H-type" evidence="7">
    <location>
        <begin position="91"/>
        <end position="120"/>
    </location>
</feature>
<dbReference type="EMBL" id="SKCS01000448">
    <property type="protein sequence ID" value="TNN06839.1"/>
    <property type="molecule type" value="Genomic_DNA"/>
</dbReference>
<evidence type="ECO:0000256" key="6">
    <source>
        <dbReference type="SAM" id="MobiDB-lite"/>
    </source>
</evidence>
<accession>A0A4Z2CRE4</accession>
<feature type="domain" description="C2HC/C3H-type" evidence="7">
    <location>
        <begin position="288"/>
        <end position="316"/>
    </location>
</feature>
<comment type="caution">
    <text evidence="8">The sequence shown here is derived from an EMBL/GenBank/DDBJ whole genome shotgun (WGS) entry which is preliminary data.</text>
</comment>
<feature type="region of interest" description="Disordered" evidence="6">
    <location>
        <begin position="247"/>
        <end position="266"/>
    </location>
</feature>
<keyword evidence="4" id="KW-0862">Zinc</keyword>
<protein>
    <submittedName>
        <fullName evidence="8">Zinc finger protein</fullName>
    </submittedName>
</protein>
<dbReference type="Proteomes" id="UP000311919">
    <property type="component" value="Unassembled WGS sequence"/>
</dbReference>
<feature type="compositionally biased region" description="Basic and acidic residues" evidence="6">
    <location>
        <begin position="41"/>
        <end position="59"/>
    </location>
</feature>